<evidence type="ECO:0000313" key="11">
    <source>
        <dbReference type="Proteomes" id="UP000184240"/>
    </source>
</evidence>
<reference evidence="11" key="2">
    <citation type="submission" date="2016-11" db="EMBL/GenBank/DDBJ databases">
        <authorList>
            <person name="Varghese N."/>
            <person name="Submissions S."/>
        </authorList>
    </citation>
    <scope>NUCLEOTIDE SEQUENCE [LARGE SCALE GENOMIC DNA]</scope>
    <source>
        <strain evidence="11">DSM 19859</strain>
    </source>
</reference>
<reference evidence="9 12" key="3">
    <citation type="submission" date="2018-07" db="EMBL/GenBank/DDBJ databases">
        <title>Leeuwenhoekiella genomics.</title>
        <authorList>
            <person name="Tahon G."/>
            <person name="Willems A."/>
        </authorList>
    </citation>
    <scope>NUCLEOTIDE SEQUENCE [LARGE SCALE GENOMIC DNA]</scope>
    <source>
        <strain evidence="9 12">LMG 24856</strain>
    </source>
</reference>
<dbReference type="GO" id="GO:0005886">
    <property type="term" value="C:plasma membrane"/>
    <property type="evidence" value="ECO:0007669"/>
    <property type="project" value="UniProtKB-SubCell"/>
</dbReference>
<dbReference type="RefSeq" id="WP_072982734.1">
    <property type="nucleotide sequence ID" value="NZ_FQXT01000003.1"/>
</dbReference>
<dbReference type="OrthoDB" id="9793799at2"/>
<proteinExistence type="inferred from homology"/>
<evidence type="ECO:0000256" key="7">
    <source>
        <dbReference type="SAM" id="Phobius"/>
    </source>
</evidence>
<evidence type="ECO:0000256" key="5">
    <source>
        <dbReference type="ARBA" id="ARBA00022989"/>
    </source>
</evidence>
<organism evidence="10 11">
    <name type="scientific">Leeuwenhoekiella palythoae</name>
    <dbReference type="NCBI Taxonomy" id="573501"/>
    <lineage>
        <taxon>Bacteria</taxon>
        <taxon>Pseudomonadati</taxon>
        <taxon>Bacteroidota</taxon>
        <taxon>Flavobacteriia</taxon>
        <taxon>Flavobacteriales</taxon>
        <taxon>Flavobacteriaceae</taxon>
        <taxon>Leeuwenhoekiella</taxon>
    </lineage>
</organism>
<dbReference type="InterPro" id="IPR007353">
    <property type="entry name" value="DUF421"/>
</dbReference>
<dbReference type="Gene3D" id="3.30.240.20">
    <property type="entry name" value="bsu07140 like domains"/>
    <property type="match status" value="1"/>
</dbReference>
<dbReference type="STRING" id="573501.SAMN04487999_2050"/>
<evidence type="ECO:0000256" key="4">
    <source>
        <dbReference type="ARBA" id="ARBA00022692"/>
    </source>
</evidence>
<dbReference type="InterPro" id="IPR023090">
    <property type="entry name" value="UPF0702_alpha/beta_dom_sf"/>
</dbReference>
<evidence type="ECO:0000313" key="9">
    <source>
        <dbReference type="EMBL" id="RXG30591.1"/>
    </source>
</evidence>
<dbReference type="PANTHER" id="PTHR34582:SF6">
    <property type="entry name" value="UPF0702 TRANSMEMBRANE PROTEIN YCAP"/>
    <property type="match status" value="1"/>
</dbReference>
<accession>A0A1M5YA97</accession>
<feature type="transmembrane region" description="Helical" evidence="7">
    <location>
        <begin position="44"/>
        <end position="61"/>
    </location>
</feature>
<evidence type="ECO:0000256" key="6">
    <source>
        <dbReference type="ARBA" id="ARBA00023136"/>
    </source>
</evidence>
<evidence type="ECO:0000256" key="1">
    <source>
        <dbReference type="ARBA" id="ARBA00004651"/>
    </source>
</evidence>
<keyword evidence="5 7" id="KW-1133">Transmembrane helix</keyword>
<name>A0A1M5YA97_9FLAO</name>
<dbReference type="Pfam" id="PF04239">
    <property type="entry name" value="DUF421"/>
    <property type="match status" value="1"/>
</dbReference>
<reference evidence="10" key="1">
    <citation type="submission" date="2016-11" db="EMBL/GenBank/DDBJ databases">
        <authorList>
            <person name="Jaros S."/>
            <person name="Januszkiewicz K."/>
            <person name="Wedrychowicz H."/>
        </authorList>
    </citation>
    <scope>NUCLEOTIDE SEQUENCE [LARGE SCALE GENOMIC DNA]</scope>
    <source>
        <strain evidence="10">DSM 19859</strain>
    </source>
</reference>
<keyword evidence="6 7" id="KW-0472">Membrane</keyword>
<dbReference type="EMBL" id="FQXT01000003">
    <property type="protein sequence ID" value="SHI08839.1"/>
    <property type="molecule type" value="Genomic_DNA"/>
</dbReference>
<feature type="domain" description="YetF C-terminal" evidence="8">
    <location>
        <begin position="90"/>
        <end position="162"/>
    </location>
</feature>
<dbReference type="Proteomes" id="UP000184240">
    <property type="component" value="Unassembled WGS sequence"/>
</dbReference>
<dbReference type="AlphaFoldDB" id="A0A1M5YA97"/>
<keyword evidence="12" id="KW-1185">Reference proteome</keyword>
<keyword evidence="4 7" id="KW-0812">Transmembrane</keyword>
<evidence type="ECO:0000313" key="12">
    <source>
        <dbReference type="Proteomes" id="UP000290037"/>
    </source>
</evidence>
<evidence type="ECO:0000256" key="2">
    <source>
        <dbReference type="ARBA" id="ARBA00006448"/>
    </source>
</evidence>
<protein>
    <submittedName>
        <fullName evidence="9">Membrane protein YcaP (DUF421 family)</fullName>
    </submittedName>
    <submittedName>
        <fullName evidence="10">Uncharacterized membrane protein YcaP, DUF421 family</fullName>
    </submittedName>
</protein>
<comment type="subcellular location">
    <subcellularLocation>
        <location evidence="1">Cell membrane</location>
        <topology evidence="1">Multi-pass membrane protein</topology>
    </subcellularLocation>
</comment>
<evidence type="ECO:0000313" key="10">
    <source>
        <dbReference type="EMBL" id="SHI08839.1"/>
    </source>
</evidence>
<keyword evidence="3" id="KW-1003">Cell membrane</keyword>
<sequence>MENWLVVSETTIIKVVLSVISIFTVMIVITRINGLRTFAKMSSFDFAATIAIGSVLASIVLNTNQSLVKGTIALACIVAFQSIFSWIRRKSKAMQHLISNDPVVLMYQGEIFYENLKKTNVGEDDLIAKLREANALNFKEVYAVILETTGDMSVLHGPDHQSIDKKILKGIKGWPTSSSDDTVAKPNKNSNL</sequence>
<evidence type="ECO:0000256" key="3">
    <source>
        <dbReference type="ARBA" id="ARBA00022475"/>
    </source>
</evidence>
<comment type="similarity">
    <text evidence="2">Belongs to the UPF0702 family.</text>
</comment>
<evidence type="ECO:0000259" key="8">
    <source>
        <dbReference type="Pfam" id="PF04239"/>
    </source>
</evidence>
<feature type="transmembrane region" description="Helical" evidence="7">
    <location>
        <begin position="12"/>
        <end position="32"/>
    </location>
</feature>
<dbReference type="EMBL" id="QOVN01000002">
    <property type="protein sequence ID" value="RXG30591.1"/>
    <property type="molecule type" value="Genomic_DNA"/>
</dbReference>
<dbReference type="PANTHER" id="PTHR34582">
    <property type="entry name" value="UPF0702 TRANSMEMBRANE PROTEIN YCAP"/>
    <property type="match status" value="1"/>
</dbReference>
<gene>
    <name evidence="9" type="ORF">DSM01_1342</name>
    <name evidence="10" type="ORF">SAMN04487999_2050</name>
</gene>
<dbReference type="Proteomes" id="UP000290037">
    <property type="component" value="Unassembled WGS sequence"/>
</dbReference>
<feature type="transmembrane region" description="Helical" evidence="7">
    <location>
        <begin position="67"/>
        <end position="87"/>
    </location>
</feature>